<feature type="domain" description="BioF2-like acetyltransferase" evidence="1">
    <location>
        <begin position="194"/>
        <end position="340"/>
    </location>
</feature>
<organism evidence="2 3">
    <name type="scientific">Neomesorhizobium albiziae</name>
    <dbReference type="NCBI Taxonomy" id="335020"/>
    <lineage>
        <taxon>Bacteria</taxon>
        <taxon>Pseudomonadati</taxon>
        <taxon>Pseudomonadota</taxon>
        <taxon>Alphaproteobacteria</taxon>
        <taxon>Hyphomicrobiales</taxon>
        <taxon>Phyllobacteriaceae</taxon>
        <taxon>Neomesorhizobium</taxon>
    </lineage>
</organism>
<dbReference type="Pfam" id="PF13480">
    <property type="entry name" value="Acetyltransf_6"/>
    <property type="match status" value="1"/>
</dbReference>
<accession>A0A1I3WJY2</accession>
<protein>
    <submittedName>
        <fullName evidence="2">Acetyltransferase involved in cellulose biosynthesis, CelD/BcsL family</fullName>
    </submittedName>
</protein>
<dbReference type="InterPro" id="IPR038740">
    <property type="entry name" value="BioF2-like_GNAT_dom"/>
</dbReference>
<dbReference type="AlphaFoldDB" id="A0A1I3WJY2"/>
<proteinExistence type="predicted"/>
<dbReference type="Proteomes" id="UP000323300">
    <property type="component" value="Unassembled WGS sequence"/>
</dbReference>
<dbReference type="InterPro" id="IPR016181">
    <property type="entry name" value="Acyl_CoA_acyltransferase"/>
</dbReference>
<dbReference type="CDD" id="cd04301">
    <property type="entry name" value="NAT_SF"/>
    <property type="match status" value="1"/>
</dbReference>
<name>A0A1I3WJY2_9HYPH</name>
<keyword evidence="2" id="KW-0808">Transferase</keyword>
<gene>
    <name evidence="2" type="ORF">SAMN04488498_102296</name>
</gene>
<sequence>MTRPARLVAVERPSVAQDGENGDLDIAVITSSQGFAALREEWTALFERAARPQQVFQNFVFLDHWARHYLDGRMTLSIVTGRRSGRLVVVWPLVRRRRAGIDTLAFMGAPVAQFSDLLLDSDDPDADRWLNAGWLAVRDLGADLLEAPKVRADSTFARCPASVEAITFDRQQAPFADLSVRVGPDGPAAVYSAKERSNHRRHLRRLAERGEIVFRDHLPGPEAAELADRAVVLKREWLSRGSILSPTVADPRFAAFFRDIAGDGAHSSPLRVSVIECGGSPVGIDLSFDCKGGAFGHVIAIDPGYEREGVGGILVHRVLANARRRGNAVFDLLAPADPYKMQHADGSTSVEDMLVPFTVKGRLYAEFVRRLKPTMKKAARLLPARLIQPVASRLRR</sequence>
<dbReference type="EMBL" id="FOSL01000002">
    <property type="protein sequence ID" value="SFK07994.1"/>
    <property type="molecule type" value="Genomic_DNA"/>
</dbReference>
<evidence type="ECO:0000259" key="1">
    <source>
        <dbReference type="Pfam" id="PF13480"/>
    </source>
</evidence>
<reference evidence="2 3" key="1">
    <citation type="submission" date="2016-10" db="EMBL/GenBank/DDBJ databases">
        <authorList>
            <person name="Varghese N."/>
            <person name="Submissions S."/>
        </authorList>
    </citation>
    <scope>NUCLEOTIDE SEQUENCE [LARGE SCALE GENOMIC DNA]</scope>
    <source>
        <strain evidence="2 3">DSM 21822</strain>
    </source>
</reference>
<evidence type="ECO:0000313" key="2">
    <source>
        <dbReference type="EMBL" id="SFK07994.1"/>
    </source>
</evidence>
<dbReference type="GO" id="GO:0016740">
    <property type="term" value="F:transferase activity"/>
    <property type="evidence" value="ECO:0007669"/>
    <property type="project" value="UniProtKB-KW"/>
</dbReference>
<dbReference type="RefSeq" id="WP_149758950.1">
    <property type="nucleotide sequence ID" value="NZ_BSPE01000028.1"/>
</dbReference>
<dbReference type="OrthoDB" id="8565998at2"/>
<evidence type="ECO:0000313" key="3">
    <source>
        <dbReference type="Proteomes" id="UP000323300"/>
    </source>
</evidence>
<dbReference type="SUPFAM" id="SSF55729">
    <property type="entry name" value="Acyl-CoA N-acyltransferases (Nat)"/>
    <property type="match status" value="1"/>
</dbReference>
<keyword evidence="3" id="KW-1185">Reference proteome</keyword>